<proteinExistence type="inferred from homology"/>
<dbReference type="InterPro" id="IPR036135">
    <property type="entry name" value="MoeA_linker/N_sf"/>
</dbReference>
<accession>A0A3D8J664</accession>
<sequence length="398" mass="44703">MISLQEALDINFNLPKLTLDTQEIDIFEAQGYILAQDIYIKRALPMFDNSAMDGYAINLAYKNPKVTRTILAGQDASNITLQDNEAIRIMTGAMLPKNANAIAPFEITSLQDGILSIQKELHQGANIRKKGEEKQEGMLLAKKGQVLDFRDIGLLASQGYNKICVYQKPLIGVFSSGDEIKEVGEDALSHQIYNINAPSICAILKQYNHHYQYLGILKDNESLEEKILTASKKYQILITSGGASVGDADLLEKILLKHQANIYYHKINLKPGKPIMVAKLNQCYFFCLPGNPLSAILNLLALVIPTLQRLCNANAFYPLMLKAKCQEELNFKNNRSNIILGNYHRGIFTPHKNGKYSPSAISVFQECNSFAIFDEKFTQIHKNQEIDILLYMMSFTTK</sequence>
<dbReference type="OrthoDB" id="9804758at2"/>
<dbReference type="GO" id="GO:0046872">
    <property type="term" value="F:metal ion binding"/>
    <property type="evidence" value="ECO:0007669"/>
    <property type="project" value="UniProtKB-UniRule"/>
</dbReference>
<keyword evidence="6" id="KW-0500">Molybdenum</keyword>
<evidence type="ECO:0000256" key="2">
    <source>
        <dbReference type="ARBA" id="ARBA00005046"/>
    </source>
</evidence>
<name>A0A3D8J664_9HELI</name>
<organism evidence="8 9">
    <name type="scientific">Helicobacter anseris</name>
    <dbReference type="NCBI Taxonomy" id="375926"/>
    <lineage>
        <taxon>Bacteria</taxon>
        <taxon>Pseudomonadati</taxon>
        <taxon>Campylobacterota</taxon>
        <taxon>Epsilonproteobacteria</taxon>
        <taxon>Campylobacterales</taxon>
        <taxon>Helicobacteraceae</taxon>
        <taxon>Helicobacter</taxon>
    </lineage>
</organism>
<dbReference type="Gene3D" id="3.40.980.10">
    <property type="entry name" value="MoaB/Mog-like domain"/>
    <property type="match status" value="1"/>
</dbReference>
<comment type="function">
    <text evidence="1 6">Catalyzes the insertion of molybdate into adenylated molybdopterin with the concomitant release of AMP.</text>
</comment>
<comment type="similarity">
    <text evidence="3 6">Belongs to the MoeA family.</text>
</comment>
<dbReference type="Pfam" id="PF03453">
    <property type="entry name" value="MoeA_N"/>
    <property type="match status" value="1"/>
</dbReference>
<dbReference type="NCBIfam" id="TIGR00177">
    <property type="entry name" value="molyb_syn"/>
    <property type="match status" value="1"/>
</dbReference>
<evidence type="ECO:0000259" key="7">
    <source>
        <dbReference type="SMART" id="SM00852"/>
    </source>
</evidence>
<dbReference type="Gene3D" id="2.40.340.10">
    <property type="entry name" value="MoeA, C-terminal, domain IV"/>
    <property type="match status" value="1"/>
</dbReference>
<dbReference type="GO" id="GO:0006777">
    <property type="term" value="P:Mo-molybdopterin cofactor biosynthetic process"/>
    <property type="evidence" value="ECO:0007669"/>
    <property type="project" value="UniProtKB-UniRule"/>
</dbReference>
<dbReference type="EMBL" id="NXLX01000014">
    <property type="protein sequence ID" value="RDU72997.1"/>
    <property type="molecule type" value="Genomic_DNA"/>
</dbReference>
<dbReference type="PROSITE" id="PS01079">
    <property type="entry name" value="MOCF_BIOSYNTHESIS_2"/>
    <property type="match status" value="1"/>
</dbReference>
<comment type="cofactor">
    <cofactor evidence="6">
        <name>Mg(2+)</name>
        <dbReference type="ChEBI" id="CHEBI:18420"/>
    </cofactor>
</comment>
<dbReference type="UniPathway" id="UPA00344"/>
<evidence type="ECO:0000256" key="6">
    <source>
        <dbReference type="RuleBase" id="RU365090"/>
    </source>
</evidence>
<keyword evidence="4 6" id="KW-0501">Molybdenum cofactor biosynthesis</keyword>
<evidence type="ECO:0000256" key="4">
    <source>
        <dbReference type="ARBA" id="ARBA00023150"/>
    </source>
</evidence>
<dbReference type="SMART" id="SM00852">
    <property type="entry name" value="MoCF_biosynth"/>
    <property type="match status" value="1"/>
</dbReference>
<keyword evidence="6 8" id="KW-0808">Transferase</keyword>
<dbReference type="SUPFAM" id="SSF53218">
    <property type="entry name" value="Molybdenum cofactor biosynthesis proteins"/>
    <property type="match status" value="1"/>
</dbReference>
<keyword evidence="6" id="KW-0460">Magnesium</keyword>
<reference evidence="8 9" key="1">
    <citation type="submission" date="2018-04" db="EMBL/GenBank/DDBJ databases">
        <title>Novel Campyloabacter and Helicobacter Species and Strains.</title>
        <authorList>
            <person name="Mannion A.J."/>
            <person name="Shen Z."/>
            <person name="Fox J.G."/>
        </authorList>
    </citation>
    <scope>NUCLEOTIDE SEQUENCE [LARGE SCALE GENOMIC DNA]</scope>
    <source>
        <strain evidence="8 9">MIT 04-9362</strain>
    </source>
</reference>
<dbReference type="InterPro" id="IPR036688">
    <property type="entry name" value="MoeA_C_domain_IV_sf"/>
</dbReference>
<dbReference type="EC" id="2.10.1.1" evidence="6"/>
<evidence type="ECO:0000256" key="5">
    <source>
        <dbReference type="ARBA" id="ARBA00047317"/>
    </source>
</evidence>
<dbReference type="InterPro" id="IPR036425">
    <property type="entry name" value="MoaB/Mog-like_dom_sf"/>
</dbReference>
<evidence type="ECO:0000256" key="3">
    <source>
        <dbReference type="ARBA" id="ARBA00010763"/>
    </source>
</evidence>
<dbReference type="InterPro" id="IPR001453">
    <property type="entry name" value="MoaB/Mog_dom"/>
</dbReference>
<evidence type="ECO:0000313" key="8">
    <source>
        <dbReference type="EMBL" id="RDU72997.1"/>
    </source>
</evidence>
<dbReference type="InterPro" id="IPR008284">
    <property type="entry name" value="MoCF_biosynth_CS"/>
</dbReference>
<dbReference type="CDD" id="cd00887">
    <property type="entry name" value="MoeA"/>
    <property type="match status" value="1"/>
</dbReference>
<dbReference type="RefSeq" id="WP_115579331.1">
    <property type="nucleotide sequence ID" value="NZ_NXLX01000014.1"/>
</dbReference>
<dbReference type="Gene3D" id="3.90.105.10">
    <property type="entry name" value="Molybdopterin biosynthesis moea protein, domain 2"/>
    <property type="match status" value="1"/>
</dbReference>
<dbReference type="Pfam" id="PF00994">
    <property type="entry name" value="MoCF_biosynth"/>
    <property type="match status" value="1"/>
</dbReference>
<dbReference type="GO" id="GO:0005829">
    <property type="term" value="C:cytosol"/>
    <property type="evidence" value="ECO:0007669"/>
    <property type="project" value="TreeGrafter"/>
</dbReference>
<comment type="pathway">
    <text evidence="2 6">Cofactor biosynthesis; molybdopterin biosynthesis.</text>
</comment>
<dbReference type="AlphaFoldDB" id="A0A3D8J664"/>
<dbReference type="InterPro" id="IPR005110">
    <property type="entry name" value="MoeA_linker/N"/>
</dbReference>
<evidence type="ECO:0000256" key="1">
    <source>
        <dbReference type="ARBA" id="ARBA00002901"/>
    </source>
</evidence>
<dbReference type="SUPFAM" id="SSF63882">
    <property type="entry name" value="MoeA N-terminal region -like"/>
    <property type="match status" value="1"/>
</dbReference>
<dbReference type="Proteomes" id="UP000256695">
    <property type="component" value="Unassembled WGS sequence"/>
</dbReference>
<keyword evidence="6" id="KW-0479">Metal-binding</keyword>
<dbReference type="Gene3D" id="2.170.190.11">
    <property type="entry name" value="Molybdopterin biosynthesis moea protein, domain 3"/>
    <property type="match status" value="1"/>
</dbReference>
<evidence type="ECO:0000313" key="9">
    <source>
        <dbReference type="Proteomes" id="UP000256695"/>
    </source>
</evidence>
<feature type="domain" description="MoaB/Mog" evidence="7">
    <location>
        <begin position="172"/>
        <end position="309"/>
    </location>
</feature>
<dbReference type="GO" id="GO:0061599">
    <property type="term" value="F:molybdopterin molybdotransferase activity"/>
    <property type="evidence" value="ECO:0007669"/>
    <property type="project" value="UniProtKB-UniRule"/>
</dbReference>
<keyword evidence="9" id="KW-1185">Reference proteome</keyword>
<dbReference type="InterPro" id="IPR038987">
    <property type="entry name" value="MoeA-like"/>
</dbReference>
<dbReference type="PANTHER" id="PTHR10192">
    <property type="entry name" value="MOLYBDOPTERIN BIOSYNTHESIS PROTEIN"/>
    <property type="match status" value="1"/>
</dbReference>
<protein>
    <recommendedName>
        <fullName evidence="6">Molybdopterin molybdenumtransferase</fullName>
        <ecNumber evidence="6">2.10.1.1</ecNumber>
    </recommendedName>
</protein>
<comment type="caution">
    <text evidence="8">The sequence shown here is derived from an EMBL/GenBank/DDBJ whole genome shotgun (WGS) entry which is preliminary data.</text>
</comment>
<gene>
    <name evidence="8" type="ORF">CQA57_06030</name>
</gene>
<dbReference type="PANTHER" id="PTHR10192:SF5">
    <property type="entry name" value="GEPHYRIN"/>
    <property type="match status" value="1"/>
</dbReference>
<comment type="catalytic activity">
    <reaction evidence="5">
        <text>adenylyl-molybdopterin + molybdate = Mo-molybdopterin + AMP + H(+)</text>
        <dbReference type="Rhea" id="RHEA:35047"/>
        <dbReference type="ChEBI" id="CHEBI:15378"/>
        <dbReference type="ChEBI" id="CHEBI:36264"/>
        <dbReference type="ChEBI" id="CHEBI:62727"/>
        <dbReference type="ChEBI" id="CHEBI:71302"/>
        <dbReference type="ChEBI" id="CHEBI:456215"/>
        <dbReference type="EC" id="2.10.1.1"/>
    </reaction>
</comment>